<proteinExistence type="predicted"/>
<accession>A0A448WSU2</accession>
<dbReference type="InterPro" id="IPR001623">
    <property type="entry name" value="DnaJ_domain"/>
</dbReference>
<dbReference type="PANTHER" id="PTHR44303:SF2">
    <property type="entry name" value="DNAJ HOMOLOG SUBFAMILY C MEMBER 16"/>
    <property type="match status" value="1"/>
</dbReference>
<keyword evidence="3" id="KW-1185">Reference proteome</keyword>
<feature type="domain" description="J" evidence="1">
    <location>
        <begin position="1"/>
        <end position="76"/>
    </location>
</feature>
<reference evidence="2" key="1">
    <citation type="submission" date="2018-11" db="EMBL/GenBank/DDBJ databases">
        <authorList>
            <consortium name="Pathogen Informatics"/>
        </authorList>
    </citation>
    <scope>NUCLEOTIDE SEQUENCE</scope>
</reference>
<comment type="caution">
    <text evidence="2">The sequence shown here is derived from an EMBL/GenBank/DDBJ whole genome shotgun (WGS) entry which is preliminary data.</text>
</comment>
<dbReference type="PROSITE" id="PS00636">
    <property type="entry name" value="DNAJ_1"/>
    <property type="match status" value="1"/>
</dbReference>
<dbReference type="InterPro" id="IPR018253">
    <property type="entry name" value="DnaJ_domain_CS"/>
</dbReference>
<organism evidence="2 3">
    <name type="scientific">Protopolystoma xenopodis</name>
    <dbReference type="NCBI Taxonomy" id="117903"/>
    <lineage>
        <taxon>Eukaryota</taxon>
        <taxon>Metazoa</taxon>
        <taxon>Spiralia</taxon>
        <taxon>Lophotrochozoa</taxon>
        <taxon>Platyhelminthes</taxon>
        <taxon>Monogenea</taxon>
        <taxon>Polyopisthocotylea</taxon>
        <taxon>Polystomatidea</taxon>
        <taxon>Polystomatidae</taxon>
        <taxon>Protopolystoma</taxon>
    </lineage>
</organism>
<name>A0A448WSU2_9PLAT</name>
<dbReference type="InterPro" id="IPR036249">
    <property type="entry name" value="Thioredoxin-like_sf"/>
</dbReference>
<evidence type="ECO:0000313" key="3">
    <source>
        <dbReference type="Proteomes" id="UP000784294"/>
    </source>
</evidence>
<dbReference type="Gene3D" id="1.10.287.110">
    <property type="entry name" value="DnaJ domain"/>
    <property type="match status" value="1"/>
</dbReference>
<dbReference type="SUPFAM" id="SSF46565">
    <property type="entry name" value="Chaperone J-domain"/>
    <property type="match status" value="1"/>
</dbReference>
<gene>
    <name evidence="2" type="ORF">PXEA_LOCUS12753</name>
</gene>
<protein>
    <recommendedName>
        <fullName evidence="1">J domain-containing protein</fullName>
    </recommendedName>
</protein>
<dbReference type="Pfam" id="PF00226">
    <property type="entry name" value="DnaJ"/>
    <property type="match status" value="1"/>
</dbReference>
<dbReference type="AlphaFoldDB" id="A0A448WSU2"/>
<dbReference type="SUPFAM" id="SSF52833">
    <property type="entry name" value="Thioredoxin-like"/>
    <property type="match status" value="1"/>
</dbReference>
<dbReference type="PRINTS" id="PR00625">
    <property type="entry name" value="JDOMAIN"/>
</dbReference>
<dbReference type="Proteomes" id="UP000784294">
    <property type="component" value="Unassembled WGS sequence"/>
</dbReference>
<dbReference type="OrthoDB" id="10065037at2759"/>
<sequence>MYILLNRVIEPPFNTFMMFWEYLKRLVRLKSEAHIKRWQKNDRNPNEDTHQEFIKASEAYEILSDPKKRHEYDTFGHVVGEGHAPPPGFHPHRQKFVFQAPFEDLFQAFFYSGPETEALSQYLIELDFRSYRLKHLPTSRVTPILFLGYSDFCFTCQRIKPLWAKIADELTPLGVAVSRANLEKDQALREELRLLHSPGILAVITYYYRSEFSQRNVVEFLRTVLLESNPSQASLALGASLLSANLDTPLVTKLESLSEVVAFQSAWRIDSRPRALFITSDQEPSLLFALAAYRSADYVASGFINSQLQEARTVMMNFNLLRSEI</sequence>
<dbReference type="PROSITE" id="PS50076">
    <property type="entry name" value="DNAJ_2"/>
    <property type="match status" value="1"/>
</dbReference>
<dbReference type="InterPro" id="IPR052448">
    <property type="entry name" value="DnaJ_C16_autophagy_reg"/>
</dbReference>
<evidence type="ECO:0000313" key="2">
    <source>
        <dbReference type="EMBL" id="VEL19313.1"/>
    </source>
</evidence>
<evidence type="ECO:0000259" key="1">
    <source>
        <dbReference type="PROSITE" id="PS50076"/>
    </source>
</evidence>
<dbReference type="EMBL" id="CAAALY010041027">
    <property type="protein sequence ID" value="VEL19313.1"/>
    <property type="molecule type" value="Genomic_DNA"/>
</dbReference>
<dbReference type="PANTHER" id="PTHR44303">
    <property type="entry name" value="DNAJ HOMOLOG SUBFAMILY C MEMBER 16"/>
    <property type="match status" value="1"/>
</dbReference>
<dbReference type="InterPro" id="IPR036869">
    <property type="entry name" value="J_dom_sf"/>
</dbReference>